<dbReference type="PANTHER" id="PTHR24058:SF17">
    <property type="entry name" value="HOMEODOMAIN INTERACTING PROTEIN KINASE, ISOFORM D"/>
    <property type="match status" value="1"/>
</dbReference>
<dbReference type="Pfam" id="PF00069">
    <property type="entry name" value="Pkinase"/>
    <property type="match status" value="1"/>
</dbReference>
<evidence type="ECO:0000256" key="5">
    <source>
        <dbReference type="ARBA" id="ARBA00022840"/>
    </source>
</evidence>
<dbReference type="SMART" id="SM00220">
    <property type="entry name" value="S_TKc"/>
    <property type="match status" value="1"/>
</dbReference>
<evidence type="ECO:0000313" key="9">
    <source>
        <dbReference type="EMBL" id="CAE0045507.1"/>
    </source>
</evidence>
<dbReference type="InterPro" id="IPR050494">
    <property type="entry name" value="Ser_Thr_dual-spec_kinase"/>
</dbReference>
<feature type="binding site" evidence="6">
    <location>
        <position position="140"/>
    </location>
    <ligand>
        <name>ATP</name>
        <dbReference type="ChEBI" id="CHEBI:30616"/>
    </ligand>
</feature>
<reference evidence="9" key="1">
    <citation type="submission" date="2021-01" db="EMBL/GenBank/DDBJ databases">
        <authorList>
            <person name="Corre E."/>
            <person name="Pelletier E."/>
            <person name="Niang G."/>
            <person name="Scheremetjew M."/>
            <person name="Finn R."/>
            <person name="Kale V."/>
            <person name="Holt S."/>
            <person name="Cochrane G."/>
            <person name="Meng A."/>
            <person name="Brown T."/>
            <person name="Cohen L."/>
        </authorList>
    </citation>
    <scope>NUCLEOTIDE SEQUENCE</scope>
    <source>
        <strain evidence="9">CCMP 769</strain>
    </source>
</reference>
<keyword evidence="4" id="KW-0418">Kinase</keyword>
<dbReference type="InterPro" id="IPR008271">
    <property type="entry name" value="Ser/Thr_kinase_AS"/>
</dbReference>
<dbReference type="GO" id="GO:0005524">
    <property type="term" value="F:ATP binding"/>
    <property type="evidence" value="ECO:0007669"/>
    <property type="project" value="UniProtKB-UniRule"/>
</dbReference>
<feature type="compositionally biased region" description="Polar residues" evidence="7">
    <location>
        <begin position="1"/>
        <end position="12"/>
    </location>
</feature>
<proteinExistence type="predicted"/>
<dbReference type="InterPro" id="IPR011009">
    <property type="entry name" value="Kinase-like_dom_sf"/>
</dbReference>
<dbReference type="EMBL" id="HBHW01017363">
    <property type="protein sequence ID" value="CAE0045507.1"/>
    <property type="molecule type" value="Transcribed_RNA"/>
</dbReference>
<feature type="region of interest" description="Disordered" evidence="7">
    <location>
        <begin position="444"/>
        <end position="559"/>
    </location>
</feature>
<dbReference type="AlphaFoldDB" id="A0A7S2ZN45"/>
<dbReference type="PROSITE" id="PS00107">
    <property type="entry name" value="PROTEIN_KINASE_ATP"/>
    <property type="match status" value="1"/>
</dbReference>
<dbReference type="PANTHER" id="PTHR24058">
    <property type="entry name" value="DUAL SPECIFICITY PROTEIN KINASE"/>
    <property type="match status" value="1"/>
</dbReference>
<keyword evidence="2" id="KW-0808">Transferase</keyword>
<dbReference type="PROSITE" id="PS00108">
    <property type="entry name" value="PROTEIN_KINASE_ST"/>
    <property type="match status" value="1"/>
</dbReference>
<dbReference type="InterPro" id="IPR000719">
    <property type="entry name" value="Prot_kinase_dom"/>
</dbReference>
<accession>A0A7S2ZN45</accession>
<dbReference type="GO" id="GO:0004674">
    <property type="term" value="F:protein serine/threonine kinase activity"/>
    <property type="evidence" value="ECO:0007669"/>
    <property type="project" value="UniProtKB-KW"/>
</dbReference>
<gene>
    <name evidence="9" type="ORF">RMAR00112_LOCUS13482</name>
</gene>
<organism evidence="9">
    <name type="scientific">Rhodosorus marinus</name>
    <dbReference type="NCBI Taxonomy" id="101924"/>
    <lineage>
        <taxon>Eukaryota</taxon>
        <taxon>Rhodophyta</taxon>
        <taxon>Stylonematophyceae</taxon>
        <taxon>Stylonematales</taxon>
        <taxon>Stylonemataceae</taxon>
        <taxon>Rhodosorus</taxon>
    </lineage>
</organism>
<name>A0A7S2ZN45_9RHOD</name>
<dbReference type="InterPro" id="IPR017441">
    <property type="entry name" value="Protein_kinase_ATP_BS"/>
</dbReference>
<dbReference type="GO" id="GO:0005737">
    <property type="term" value="C:cytoplasm"/>
    <property type="evidence" value="ECO:0007669"/>
    <property type="project" value="TreeGrafter"/>
</dbReference>
<feature type="compositionally biased region" description="Polar residues" evidence="7">
    <location>
        <begin position="521"/>
        <end position="540"/>
    </location>
</feature>
<feature type="compositionally biased region" description="Basic and acidic residues" evidence="7">
    <location>
        <begin position="541"/>
        <end position="550"/>
    </location>
</feature>
<feature type="compositionally biased region" description="Polar residues" evidence="7">
    <location>
        <begin position="468"/>
        <end position="482"/>
    </location>
</feature>
<sequence length="628" mass="69907">MDHAGHSSSRNPSDPDMASRPIPRFQVYTPRTGFRRENRSSRERKMTRASLHLLETYRQCSPGFRYSTDANPRRVLTTKDSGVLNNGYDNEDFDYILHANDVLSSPEGDDYIVIELLGTGTFGQVVKCRHLSSGQCVAIKVIKNSPAYFRQAQMEVKILQKIHRDNSAEDVRHIVMLLGHFEFRNHLCLVFEKLSINLFDLIKQNKFRGLGLGLLLSFVKQILTTLEVLQRSGIIHCDLKPENILLQDINSTVIKVIDFGSACLDDQVVYSYVQSRFYRSPEVLLSMRYDSKIDMWSLGCIAGELFLGLPLFPGDSEENMVYRIIEMIDCPAREMLVNCAKATTYFNISAHAGEPVFVLKSEEQLARERGVEYTTWTRYFPRKMLIDIVRDYPYRAHATRHDVAVRECFADFIIGLLQIDPQRRWTPSEALRHPFIQGRLLGHTPSWNGRGGSFPPPARDSVARSYSGEVQNGAQAQGSSARRGQRSIKSKVGPSGSVVKLPKTMQGDDDDVGAEIKFGSYSPSPYQTGSIIGGSNVSESRSSRDQDHAKPTSGTACGVQREYYSEAGRVQGSQEGTSAIDASFAAASFADLALTGTAGALESESTAAARTLKAGSLGIGDQVERRER</sequence>
<evidence type="ECO:0000256" key="3">
    <source>
        <dbReference type="ARBA" id="ARBA00022741"/>
    </source>
</evidence>
<dbReference type="Gene3D" id="1.10.510.10">
    <property type="entry name" value="Transferase(Phosphotransferase) domain 1"/>
    <property type="match status" value="1"/>
</dbReference>
<protein>
    <recommendedName>
        <fullName evidence="8">Protein kinase domain-containing protein</fullName>
    </recommendedName>
</protein>
<evidence type="ECO:0000256" key="4">
    <source>
        <dbReference type="ARBA" id="ARBA00022777"/>
    </source>
</evidence>
<evidence type="ECO:0000256" key="6">
    <source>
        <dbReference type="PROSITE-ProRule" id="PRU10141"/>
    </source>
</evidence>
<feature type="domain" description="Protein kinase" evidence="8">
    <location>
        <begin position="111"/>
        <end position="436"/>
    </location>
</feature>
<evidence type="ECO:0000256" key="1">
    <source>
        <dbReference type="ARBA" id="ARBA00022527"/>
    </source>
</evidence>
<evidence type="ECO:0000259" key="8">
    <source>
        <dbReference type="PROSITE" id="PS50011"/>
    </source>
</evidence>
<dbReference type="PROSITE" id="PS50011">
    <property type="entry name" value="PROTEIN_KINASE_DOM"/>
    <property type="match status" value="1"/>
</dbReference>
<dbReference type="GO" id="GO:0004713">
    <property type="term" value="F:protein tyrosine kinase activity"/>
    <property type="evidence" value="ECO:0007669"/>
    <property type="project" value="TreeGrafter"/>
</dbReference>
<dbReference type="SUPFAM" id="SSF56112">
    <property type="entry name" value="Protein kinase-like (PK-like)"/>
    <property type="match status" value="1"/>
</dbReference>
<keyword evidence="3 6" id="KW-0547">Nucleotide-binding</keyword>
<evidence type="ECO:0000256" key="2">
    <source>
        <dbReference type="ARBA" id="ARBA00022679"/>
    </source>
</evidence>
<dbReference type="Gene3D" id="3.30.200.20">
    <property type="entry name" value="Phosphorylase Kinase, domain 1"/>
    <property type="match status" value="1"/>
</dbReference>
<keyword evidence="5 6" id="KW-0067">ATP-binding</keyword>
<evidence type="ECO:0000256" key="7">
    <source>
        <dbReference type="SAM" id="MobiDB-lite"/>
    </source>
</evidence>
<feature type="region of interest" description="Disordered" evidence="7">
    <location>
        <begin position="1"/>
        <end position="25"/>
    </location>
</feature>
<keyword evidence="1" id="KW-0723">Serine/threonine-protein kinase</keyword>